<dbReference type="EMBL" id="HBUE01126997">
    <property type="protein sequence ID" value="CAG6494977.1"/>
    <property type="molecule type" value="Transcribed_RNA"/>
</dbReference>
<dbReference type="EMBL" id="HBUE01126994">
    <property type="protein sequence ID" value="CAG6494968.1"/>
    <property type="molecule type" value="Transcribed_RNA"/>
</dbReference>
<feature type="compositionally biased region" description="Polar residues" evidence="1">
    <location>
        <begin position="196"/>
        <end position="213"/>
    </location>
</feature>
<evidence type="ECO:0000256" key="1">
    <source>
        <dbReference type="SAM" id="MobiDB-lite"/>
    </source>
</evidence>
<feature type="compositionally biased region" description="Polar residues" evidence="1">
    <location>
        <begin position="35"/>
        <end position="44"/>
    </location>
</feature>
<feature type="compositionally biased region" description="Low complexity" evidence="1">
    <location>
        <begin position="77"/>
        <end position="89"/>
    </location>
</feature>
<organism evidence="2">
    <name type="scientific">Culex pipiens</name>
    <name type="common">House mosquito</name>
    <dbReference type="NCBI Taxonomy" id="7175"/>
    <lineage>
        <taxon>Eukaryota</taxon>
        <taxon>Metazoa</taxon>
        <taxon>Ecdysozoa</taxon>
        <taxon>Arthropoda</taxon>
        <taxon>Hexapoda</taxon>
        <taxon>Insecta</taxon>
        <taxon>Pterygota</taxon>
        <taxon>Neoptera</taxon>
        <taxon>Endopterygota</taxon>
        <taxon>Diptera</taxon>
        <taxon>Nematocera</taxon>
        <taxon>Culicoidea</taxon>
        <taxon>Culicidae</taxon>
        <taxon>Culicinae</taxon>
        <taxon>Culicini</taxon>
        <taxon>Culex</taxon>
        <taxon>Culex</taxon>
    </lineage>
</organism>
<feature type="region of interest" description="Disordered" evidence="1">
    <location>
        <begin position="1"/>
        <end position="213"/>
    </location>
</feature>
<feature type="compositionally biased region" description="Low complexity" evidence="1">
    <location>
        <begin position="168"/>
        <end position="182"/>
    </location>
</feature>
<accession>A0A8D8CPJ4</accession>
<feature type="compositionally biased region" description="Low complexity" evidence="1">
    <location>
        <begin position="137"/>
        <end position="151"/>
    </location>
</feature>
<sequence length="683" mass="73948">MHLAKMLQTPSAPEDPPVTPAIPHLAASRYRLNALDTTSDGQNADSDELLRDPPVLASEEKQPDEQTPSGGSTGRFGSTPGSASGGPTPVQSVTPGGSSARFHQEPSGSTPGSASGGPTPVQSVTPGGSSARFHQEPSGSTPGSASGGPTPVQSVTPGGSSARFHQEPAGSTPGSASGGPTPVQSVTPGGPGGSKLGTSSSANPDSTNDPSQSECASTKLAFFKFLQSKKLESYFNLLNSHKITTLEEFSSLDESDIDSFCTVLLDKVEFRKILKETKATSSEESDEFLAKLTQKPGGFGTWLESQTLALDIIEYHKIAGTITNSQRNVIVEIVQSAAKRRGIKFNDLFYRKMATAIATTFGDDERYYYQPSYKTVDGKRVAPSGKLVKRKGSALEKLSKKMKANEMTGKATGPIENLNGQAAARDWLVRGRTPKEMVIDQWKNCFELRKQDISTAASLNEILEMYPIIKHPIGGNLIISDFDVMYPGATNSFFLNFHKLHDVLKPFLKTAHKSDKNDTRYRMYKQAPDDSSLRDLLLCYFLPLIIQTDYKIKGSNWRPSVTDAQKYFLMEIVTAGELNTGINKLTKELASASKKTPLQPHIAVVGKLENAAFKVIFGGSQYAVESVQHAIALCVQICVVLDLEYSFETFPVWCFLQQYLFQIPLQIAVPKSCDKLLKALAKA</sequence>
<dbReference type="AlphaFoldDB" id="A0A8D8CPJ4"/>
<dbReference type="EMBL" id="HBUE01126996">
    <property type="protein sequence ID" value="CAG6494974.1"/>
    <property type="molecule type" value="Transcribed_RNA"/>
</dbReference>
<evidence type="ECO:0000313" key="2">
    <source>
        <dbReference type="EMBL" id="CAG6494977.1"/>
    </source>
</evidence>
<protein>
    <submittedName>
        <fullName evidence="2">(northern house mosquito) hypothetical protein</fullName>
    </submittedName>
</protein>
<name>A0A8D8CPJ4_CULPI</name>
<dbReference type="EMBL" id="HBUE01126998">
    <property type="protein sequence ID" value="CAG6494980.1"/>
    <property type="molecule type" value="Transcribed_RNA"/>
</dbReference>
<reference evidence="2" key="1">
    <citation type="submission" date="2021-05" db="EMBL/GenBank/DDBJ databases">
        <authorList>
            <person name="Alioto T."/>
            <person name="Alioto T."/>
            <person name="Gomez Garrido J."/>
        </authorList>
    </citation>
    <scope>NUCLEOTIDE SEQUENCE</scope>
</reference>
<dbReference type="EMBL" id="HBUE01126999">
    <property type="protein sequence ID" value="CAG6494983.1"/>
    <property type="molecule type" value="Transcribed_RNA"/>
</dbReference>
<dbReference type="EMBL" id="HBUE01126995">
    <property type="protein sequence ID" value="CAG6494971.1"/>
    <property type="molecule type" value="Transcribed_RNA"/>
</dbReference>
<proteinExistence type="predicted"/>
<feature type="compositionally biased region" description="Low complexity" evidence="1">
    <location>
        <begin position="106"/>
        <end position="120"/>
    </location>
</feature>